<dbReference type="STRING" id="419940.SAMN05421824_0794"/>
<protein>
    <submittedName>
        <fullName evidence="3">Por secretion system C-terminal sorting domain-containing protein</fullName>
    </submittedName>
</protein>
<keyword evidence="1" id="KW-0732">Signal</keyword>
<evidence type="ECO:0000313" key="4">
    <source>
        <dbReference type="Proteomes" id="UP000198999"/>
    </source>
</evidence>
<evidence type="ECO:0000313" key="3">
    <source>
        <dbReference type="EMBL" id="SEP95610.1"/>
    </source>
</evidence>
<dbReference type="RefSeq" id="WP_092575653.1">
    <property type="nucleotide sequence ID" value="NZ_FOFN01000001.1"/>
</dbReference>
<organism evidence="3 4">
    <name type="scientific">Hyunsoonleella jejuensis</name>
    <dbReference type="NCBI Taxonomy" id="419940"/>
    <lineage>
        <taxon>Bacteria</taxon>
        <taxon>Pseudomonadati</taxon>
        <taxon>Bacteroidota</taxon>
        <taxon>Flavobacteriia</taxon>
        <taxon>Flavobacteriales</taxon>
        <taxon>Flavobacteriaceae</taxon>
    </lineage>
</organism>
<dbReference type="AlphaFoldDB" id="A0A1H9C312"/>
<accession>A0A1H9C312</accession>
<dbReference type="EMBL" id="FOFN01000001">
    <property type="protein sequence ID" value="SEP95610.1"/>
    <property type="molecule type" value="Genomic_DNA"/>
</dbReference>
<dbReference type="Pfam" id="PF18962">
    <property type="entry name" value="Por_Secre_tail"/>
    <property type="match status" value="1"/>
</dbReference>
<evidence type="ECO:0000256" key="1">
    <source>
        <dbReference type="ARBA" id="ARBA00022729"/>
    </source>
</evidence>
<evidence type="ECO:0000259" key="2">
    <source>
        <dbReference type="Pfam" id="PF18962"/>
    </source>
</evidence>
<dbReference type="OrthoDB" id="862563at2"/>
<proteinExistence type="predicted"/>
<dbReference type="InterPro" id="IPR026444">
    <property type="entry name" value="Secre_tail"/>
</dbReference>
<name>A0A1H9C312_9FLAO</name>
<dbReference type="NCBIfam" id="TIGR04183">
    <property type="entry name" value="Por_Secre_tail"/>
    <property type="match status" value="1"/>
</dbReference>
<dbReference type="Proteomes" id="UP000198999">
    <property type="component" value="Unassembled WGS sequence"/>
</dbReference>
<reference evidence="3 4" key="1">
    <citation type="submission" date="2016-10" db="EMBL/GenBank/DDBJ databases">
        <authorList>
            <person name="de Groot N.N."/>
        </authorList>
    </citation>
    <scope>NUCLEOTIDE SEQUENCE [LARGE SCALE GENOMIC DNA]</scope>
    <source>
        <strain evidence="3 4">DSM 21035</strain>
    </source>
</reference>
<keyword evidence="4" id="KW-1185">Reference proteome</keyword>
<gene>
    <name evidence="3" type="ORF">SAMN05421824_0794</name>
</gene>
<feature type="domain" description="Secretion system C-terminal sorting" evidence="2">
    <location>
        <begin position="41"/>
        <end position="113"/>
    </location>
</feature>
<sequence>MKNIYFFLIFIVFICLPFQRGFAQGSVAPDAARLQIAGLSVYPNPANGNTSTIYITSNNRNALKKVAIYNVLGKQIKATVTTRKELDISSLNSGVYILKITENAVSETRKLVIR</sequence>